<evidence type="ECO:0000313" key="1">
    <source>
        <dbReference type="EMBL" id="KRZ66229.1"/>
    </source>
</evidence>
<name>A0A0V1M3I1_9BILA</name>
<dbReference type="EMBL" id="JYDO01000255">
    <property type="protein sequence ID" value="KRZ66229.1"/>
    <property type="molecule type" value="Genomic_DNA"/>
</dbReference>
<dbReference type="AlphaFoldDB" id="A0A0V1M3I1"/>
<comment type="caution">
    <text evidence="1">The sequence shown here is derived from an EMBL/GenBank/DDBJ whole genome shotgun (WGS) entry which is preliminary data.</text>
</comment>
<reference evidence="1 2" key="1">
    <citation type="submission" date="2015-01" db="EMBL/GenBank/DDBJ databases">
        <title>Evolution of Trichinella species and genotypes.</title>
        <authorList>
            <person name="Korhonen P.K."/>
            <person name="Edoardo P."/>
            <person name="Giuseppe L.R."/>
            <person name="Gasser R.B."/>
        </authorList>
    </citation>
    <scope>NUCLEOTIDE SEQUENCE [LARGE SCALE GENOMIC DNA]</scope>
    <source>
        <strain evidence="1">ISS1980</strain>
    </source>
</reference>
<evidence type="ECO:0000313" key="2">
    <source>
        <dbReference type="Proteomes" id="UP000054843"/>
    </source>
</evidence>
<dbReference type="Proteomes" id="UP000054843">
    <property type="component" value="Unassembled WGS sequence"/>
</dbReference>
<sequence>MKLFHYNWNWKRSFVGIPLVVDLLVCSLMCRAKSHCKLFGTVALNCKDATTVGSISAALKCSNHAVSGYHFLLQNFSYLKY</sequence>
<keyword evidence="2" id="KW-1185">Reference proteome</keyword>
<organism evidence="1 2">
    <name type="scientific">Trichinella papuae</name>
    <dbReference type="NCBI Taxonomy" id="268474"/>
    <lineage>
        <taxon>Eukaryota</taxon>
        <taxon>Metazoa</taxon>
        <taxon>Ecdysozoa</taxon>
        <taxon>Nematoda</taxon>
        <taxon>Enoplea</taxon>
        <taxon>Dorylaimia</taxon>
        <taxon>Trichinellida</taxon>
        <taxon>Trichinellidae</taxon>
        <taxon>Trichinella</taxon>
    </lineage>
</organism>
<accession>A0A0V1M3I1</accession>
<proteinExistence type="predicted"/>
<protein>
    <submittedName>
        <fullName evidence="1">Uncharacterized protein</fullName>
    </submittedName>
</protein>
<gene>
    <name evidence="1" type="ORF">T10_13096</name>
</gene>